<evidence type="ECO:0000313" key="2">
    <source>
        <dbReference type="EMBL" id="MDQ0911038.1"/>
    </source>
</evidence>
<evidence type="ECO:0000313" key="3">
    <source>
        <dbReference type="Proteomes" id="UP001234216"/>
    </source>
</evidence>
<organism evidence="2 3">
    <name type="scientific">Streptomyces canus</name>
    <dbReference type="NCBI Taxonomy" id="58343"/>
    <lineage>
        <taxon>Bacteria</taxon>
        <taxon>Bacillati</taxon>
        <taxon>Actinomycetota</taxon>
        <taxon>Actinomycetes</taxon>
        <taxon>Kitasatosporales</taxon>
        <taxon>Streptomycetaceae</taxon>
        <taxon>Streptomyces</taxon>
        <taxon>Streptomyces aurantiacus group</taxon>
    </lineage>
</organism>
<dbReference type="AlphaFoldDB" id="A0AAW8FM69"/>
<comment type="caution">
    <text evidence="2">The sequence shown here is derived from an EMBL/GenBank/DDBJ whole genome shotgun (WGS) entry which is preliminary data.</text>
</comment>
<reference evidence="2" key="1">
    <citation type="submission" date="2023-07" db="EMBL/GenBank/DDBJ databases">
        <title>Comparative genomics of wheat-associated soil bacteria to identify genetic determinants of phenazine resistance.</title>
        <authorList>
            <person name="Mouncey N."/>
        </authorList>
    </citation>
    <scope>NUCLEOTIDE SEQUENCE</scope>
    <source>
        <strain evidence="2">V4I22</strain>
    </source>
</reference>
<proteinExistence type="predicted"/>
<accession>A0AAW8FM69</accession>
<protein>
    <submittedName>
        <fullName evidence="2">Chromosome segregation ATPase</fullName>
    </submittedName>
</protein>
<feature type="compositionally biased region" description="Basic and acidic residues" evidence="1">
    <location>
        <begin position="20"/>
        <end position="39"/>
    </location>
</feature>
<name>A0AAW8FM69_9ACTN</name>
<gene>
    <name evidence="2" type="ORF">QFZ22_007023</name>
</gene>
<feature type="region of interest" description="Disordered" evidence="1">
    <location>
        <begin position="1"/>
        <end position="45"/>
    </location>
</feature>
<evidence type="ECO:0000256" key="1">
    <source>
        <dbReference type="SAM" id="MobiDB-lite"/>
    </source>
</evidence>
<dbReference type="Proteomes" id="UP001234216">
    <property type="component" value="Unassembled WGS sequence"/>
</dbReference>
<sequence>MAGTQVSRRTRAIAVSPPTELRHEPREDGQMLRGTDRQADPAAATASLAAEAALLEGRLSQLREAIHTVDARIESISETLRRLRHTASGSDDGESDSATHHH</sequence>
<dbReference type="EMBL" id="JAUSZV010000005">
    <property type="protein sequence ID" value="MDQ0911038.1"/>
    <property type="molecule type" value="Genomic_DNA"/>
</dbReference>